<dbReference type="Pfam" id="PF03023">
    <property type="entry name" value="MurJ"/>
    <property type="match status" value="1"/>
</dbReference>
<evidence type="ECO:0000256" key="5">
    <source>
        <dbReference type="ARBA" id="ARBA00022984"/>
    </source>
</evidence>
<evidence type="ECO:0000256" key="1">
    <source>
        <dbReference type="ARBA" id="ARBA00004651"/>
    </source>
</evidence>
<dbReference type="PANTHER" id="PTHR47019:SF1">
    <property type="entry name" value="LIPID II FLIPPASE MURJ"/>
    <property type="match status" value="1"/>
</dbReference>
<proteinExistence type="predicted"/>
<keyword evidence="5" id="KW-0573">Peptidoglycan synthesis</keyword>
<feature type="transmembrane region" description="Helical" evidence="8">
    <location>
        <begin position="457"/>
        <end position="483"/>
    </location>
</feature>
<feature type="transmembrane region" description="Helical" evidence="8">
    <location>
        <begin position="237"/>
        <end position="258"/>
    </location>
</feature>
<keyword evidence="10" id="KW-1185">Reference proteome</keyword>
<evidence type="ECO:0000256" key="4">
    <source>
        <dbReference type="ARBA" id="ARBA00022960"/>
    </source>
</evidence>
<protein>
    <submittedName>
        <fullName evidence="9">Peptidoglycan lipid II flippase</fullName>
    </submittedName>
</protein>
<dbReference type="NCBIfam" id="TIGR01695">
    <property type="entry name" value="murJ_mviN"/>
    <property type="match status" value="1"/>
</dbReference>
<evidence type="ECO:0000256" key="2">
    <source>
        <dbReference type="ARBA" id="ARBA00022475"/>
    </source>
</evidence>
<evidence type="ECO:0000256" key="7">
    <source>
        <dbReference type="ARBA" id="ARBA00023136"/>
    </source>
</evidence>
<name>A0ABY1LG27_9MICO</name>
<sequence>MADGIGRASALLASGTLVSRLLGFVKAILVAQAIGVLVIGDTFAIANQLPNTIYVIIGGGVLSAVLVPQIVRAGIHADGGNAYINKLVTITLVFIGGATALITLLAPVFVFIVAATLSPDQFALATAFAYWCLPQILFYALYTVLGEVLNARKMFGPFTWAPVLNNVIAIAGLIAFITLYGSGDLAVSEWTDGRTVLLAGSATLGVVVQAAFLMLFWRRAGLRFRPDFQWRGVGLRATGRIASWTFGMLLLTTGAGIVETQIVASVSKQGPSVAILNYAWLIFMLPHSIITVSIATAYFTRMSEHAQGTRDRGRDIPRLQADISGAIRVVSVLIVLAAAVIMVVAVPFGSVFAETFEQAQAMGGIIIAFVIGLVPFCILFVLQRAFYALGDTKTPFFFTLFQTLLFVLLALIVLLVLPPHLVGAGVALAITIACIAQTVVAALLLRRRLGGLDGRRIVLSLVRFIAAAVPAAVVGVVVLLLLGGVSEEGFPTATIPGAIVTMAVVGAAMAAVYLAVLALLRTPELKAALAPVLARFGR</sequence>
<keyword evidence="3 8" id="KW-0812">Transmembrane</keyword>
<feature type="transmembrane region" description="Helical" evidence="8">
    <location>
        <begin position="321"/>
        <end position="349"/>
    </location>
</feature>
<dbReference type="PANTHER" id="PTHR47019">
    <property type="entry name" value="LIPID II FLIPPASE MURJ"/>
    <property type="match status" value="1"/>
</dbReference>
<feature type="transmembrane region" description="Helical" evidence="8">
    <location>
        <begin position="195"/>
        <end position="217"/>
    </location>
</feature>
<keyword evidence="6 8" id="KW-1133">Transmembrane helix</keyword>
<keyword evidence="2" id="KW-1003">Cell membrane</keyword>
<dbReference type="Proteomes" id="UP000190827">
    <property type="component" value="Unassembled WGS sequence"/>
</dbReference>
<dbReference type="RefSeq" id="WP_079704314.1">
    <property type="nucleotide sequence ID" value="NZ_FUZO01000001.1"/>
</dbReference>
<dbReference type="PRINTS" id="PR01806">
    <property type="entry name" value="VIRFACTRMVIN"/>
</dbReference>
<dbReference type="EMBL" id="FUZO01000001">
    <property type="protein sequence ID" value="SKC36789.1"/>
    <property type="molecule type" value="Genomic_DNA"/>
</dbReference>
<feature type="transmembrane region" description="Helical" evidence="8">
    <location>
        <begin position="394"/>
        <end position="417"/>
    </location>
</feature>
<feature type="transmembrane region" description="Helical" evidence="8">
    <location>
        <begin position="163"/>
        <end position="183"/>
    </location>
</feature>
<feature type="transmembrane region" description="Helical" evidence="8">
    <location>
        <begin position="361"/>
        <end position="382"/>
    </location>
</feature>
<evidence type="ECO:0000313" key="9">
    <source>
        <dbReference type="EMBL" id="SKC36789.1"/>
    </source>
</evidence>
<evidence type="ECO:0000256" key="3">
    <source>
        <dbReference type="ARBA" id="ARBA00022692"/>
    </source>
</evidence>
<feature type="transmembrane region" description="Helical" evidence="8">
    <location>
        <begin position="21"/>
        <end position="46"/>
    </location>
</feature>
<feature type="transmembrane region" description="Helical" evidence="8">
    <location>
        <begin position="423"/>
        <end position="445"/>
    </location>
</feature>
<evidence type="ECO:0000313" key="10">
    <source>
        <dbReference type="Proteomes" id="UP000190827"/>
    </source>
</evidence>
<organism evidence="9 10">
    <name type="scientific">Plantibacter cousiniae</name>
    <name type="common">nom. nud.</name>
    <dbReference type="NCBI Taxonomy" id="199709"/>
    <lineage>
        <taxon>Bacteria</taxon>
        <taxon>Bacillati</taxon>
        <taxon>Actinomycetota</taxon>
        <taxon>Actinomycetes</taxon>
        <taxon>Micrococcales</taxon>
        <taxon>Microbacteriaceae</taxon>
        <taxon>Plantibacter</taxon>
    </lineage>
</organism>
<feature type="transmembrane region" description="Helical" evidence="8">
    <location>
        <begin position="278"/>
        <end position="300"/>
    </location>
</feature>
<feature type="transmembrane region" description="Helical" evidence="8">
    <location>
        <begin position="122"/>
        <end position="142"/>
    </location>
</feature>
<feature type="transmembrane region" description="Helical" evidence="8">
    <location>
        <begin position="52"/>
        <end position="75"/>
    </location>
</feature>
<dbReference type="InterPro" id="IPR004268">
    <property type="entry name" value="MurJ"/>
</dbReference>
<comment type="subcellular location">
    <subcellularLocation>
        <location evidence="1">Cell membrane</location>
        <topology evidence="1">Multi-pass membrane protein</topology>
    </subcellularLocation>
</comment>
<comment type="caution">
    <text evidence="9">The sequence shown here is derived from an EMBL/GenBank/DDBJ whole genome shotgun (WGS) entry which is preliminary data.</text>
</comment>
<gene>
    <name evidence="9" type="ORF">SAMN06295973_0187</name>
</gene>
<dbReference type="InterPro" id="IPR051050">
    <property type="entry name" value="Lipid_II_flippase_MurJ/MviN"/>
</dbReference>
<accession>A0ABY1LG27</accession>
<feature type="transmembrane region" description="Helical" evidence="8">
    <location>
        <begin position="87"/>
        <end position="116"/>
    </location>
</feature>
<evidence type="ECO:0000256" key="6">
    <source>
        <dbReference type="ARBA" id="ARBA00022989"/>
    </source>
</evidence>
<keyword evidence="4" id="KW-0133">Cell shape</keyword>
<evidence type="ECO:0000256" key="8">
    <source>
        <dbReference type="SAM" id="Phobius"/>
    </source>
</evidence>
<reference evidence="9 10" key="1">
    <citation type="submission" date="2017-02" db="EMBL/GenBank/DDBJ databases">
        <authorList>
            <person name="Varghese N."/>
            <person name="Submissions S."/>
        </authorList>
    </citation>
    <scope>NUCLEOTIDE SEQUENCE [LARGE SCALE GENOMIC DNA]</scope>
    <source>
        <strain evidence="9 10">VKM Ac-1787</strain>
    </source>
</reference>
<feature type="transmembrane region" description="Helical" evidence="8">
    <location>
        <begin position="495"/>
        <end position="520"/>
    </location>
</feature>
<keyword evidence="7 8" id="KW-0472">Membrane</keyword>